<dbReference type="RefSeq" id="WP_377741472.1">
    <property type="nucleotide sequence ID" value="NZ_BAABJG010000027.1"/>
</dbReference>
<keyword evidence="4" id="KW-1185">Reference proteome</keyword>
<feature type="compositionally biased region" description="Basic and acidic residues" evidence="1">
    <location>
        <begin position="78"/>
        <end position="90"/>
    </location>
</feature>
<dbReference type="InterPro" id="IPR039567">
    <property type="entry name" value="Gly-zipper"/>
</dbReference>
<comment type="caution">
    <text evidence="3">The sequence shown here is derived from an EMBL/GenBank/DDBJ whole genome shotgun (WGS) entry which is preliminary data.</text>
</comment>
<feature type="region of interest" description="Disordered" evidence="1">
    <location>
        <begin position="1"/>
        <end position="35"/>
    </location>
</feature>
<organism evidence="3 4">
    <name type="scientific">Paenibacillus vulneris</name>
    <dbReference type="NCBI Taxonomy" id="1133364"/>
    <lineage>
        <taxon>Bacteria</taxon>
        <taxon>Bacillati</taxon>
        <taxon>Bacillota</taxon>
        <taxon>Bacilli</taxon>
        <taxon>Bacillales</taxon>
        <taxon>Paenibacillaceae</taxon>
        <taxon>Paenibacillus</taxon>
    </lineage>
</organism>
<evidence type="ECO:0000313" key="4">
    <source>
        <dbReference type="Proteomes" id="UP001597180"/>
    </source>
</evidence>
<reference evidence="4" key="1">
    <citation type="journal article" date="2019" name="Int. J. Syst. Evol. Microbiol.">
        <title>The Global Catalogue of Microorganisms (GCM) 10K type strain sequencing project: providing services to taxonomists for standard genome sequencing and annotation.</title>
        <authorList>
            <consortium name="The Broad Institute Genomics Platform"/>
            <consortium name="The Broad Institute Genome Sequencing Center for Infectious Disease"/>
            <person name="Wu L."/>
            <person name="Ma J."/>
        </authorList>
    </citation>
    <scope>NUCLEOTIDE SEQUENCE [LARGE SCALE GENOMIC DNA]</scope>
    <source>
        <strain evidence="4">CCUG 53270</strain>
    </source>
</reference>
<feature type="region of interest" description="Disordered" evidence="1">
    <location>
        <begin position="69"/>
        <end position="90"/>
    </location>
</feature>
<evidence type="ECO:0000313" key="3">
    <source>
        <dbReference type="EMBL" id="MFD1219134.1"/>
    </source>
</evidence>
<name>A0ABW3UFQ6_9BACL</name>
<protein>
    <submittedName>
        <fullName evidence="3">Glycine zipper domain-containing protein</fullName>
    </submittedName>
</protein>
<dbReference type="Pfam" id="PF13488">
    <property type="entry name" value="Gly-zipper_Omp"/>
    <property type="match status" value="1"/>
</dbReference>
<evidence type="ECO:0000256" key="1">
    <source>
        <dbReference type="SAM" id="MobiDB-lite"/>
    </source>
</evidence>
<dbReference type="EMBL" id="JBHTLU010000007">
    <property type="protein sequence ID" value="MFD1219134.1"/>
    <property type="molecule type" value="Genomic_DNA"/>
</dbReference>
<dbReference type="Proteomes" id="UP001597180">
    <property type="component" value="Unassembled WGS sequence"/>
</dbReference>
<gene>
    <name evidence="3" type="ORF">ACFQ4B_03290</name>
</gene>
<evidence type="ECO:0000259" key="2">
    <source>
        <dbReference type="Pfam" id="PF13488"/>
    </source>
</evidence>
<accession>A0ABW3UFQ6</accession>
<proteinExistence type="predicted"/>
<sequence length="90" mass="8897">MKNPPYNGGHLSKLVQGYTPRKSSKRFGRKSSVGTAGGGVLGALVGSALGPVGTIVGGIVGAAVGNKAGESVGANVDDNDHAAENHGEDR</sequence>
<feature type="domain" description="Glycine zipper" evidence="2">
    <location>
        <begin position="33"/>
        <end position="74"/>
    </location>
</feature>